<evidence type="ECO:0000256" key="2">
    <source>
        <dbReference type="SAM" id="Phobius"/>
    </source>
</evidence>
<organism evidence="3 4">
    <name type="scientific">Roseivivax marinus</name>
    <dbReference type="NCBI Taxonomy" id="1379903"/>
    <lineage>
        <taxon>Bacteria</taxon>
        <taxon>Pseudomonadati</taxon>
        <taxon>Pseudomonadota</taxon>
        <taxon>Alphaproteobacteria</taxon>
        <taxon>Rhodobacterales</taxon>
        <taxon>Roseobacteraceae</taxon>
        <taxon>Roseivivax</taxon>
    </lineage>
</organism>
<dbReference type="InterPro" id="IPR029016">
    <property type="entry name" value="GAF-like_dom_sf"/>
</dbReference>
<dbReference type="eggNOG" id="ENOG5033NFS">
    <property type="taxonomic scope" value="Bacteria"/>
</dbReference>
<name>W4HJD3_9RHOB</name>
<feature type="compositionally biased region" description="Basic and acidic residues" evidence="1">
    <location>
        <begin position="310"/>
        <end position="320"/>
    </location>
</feature>
<evidence type="ECO:0000313" key="3">
    <source>
        <dbReference type="EMBL" id="ETW12824.1"/>
    </source>
</evidence>
<dbReference type="EMBL" id="AQQW01000005">
    <property type="protein sequence ID" value="ETW12824.1"/>
    <property type="molecule type" value="Genomic_DNA"/>
</dbReference>
<keyword evidence="4" id="KW-1185">Reference proteome</keyword>
<evidence type="ECO:0008006" key="5">
    <source>
        <dbReference type="Google" id="ProtNLM"/>
    </source>
</evidence>
<dbReference type="Proteomes" id="UP000019063">
    <property type="component" value="Unassembled WGS sequence"/>
</dbReference>
<sequence>MVKLLLILLGTLIAGLASFLSSEPILPLSFGQVAGLTGTFLAFLGALFVWRTEDELDVLEEAQLAISEADRIERERDHFLETVEMLDNISKRIRSTHLAGTRAVGLLERAAIQGIDDEIQIISGCLLAIDVDLRIAFDFGMSHVWTICIYERRTDHELGPSVLVCVAHDRSIKCDVKDARPWKEGVGVGGMALAKNAEVVAPDILDPSTGSLFSLSDGAVRAEDLQRYRSMIAVPIHVNGDDAPWGVVLASSSKPDHFGNIDVDEDEDWGMAPEEAARFLAGLVALSVAIARANRGETIKPPTSPPMYDEQSRKDEPTNA</sequence>
<evidence type="ECO:0000256" key="1">
    <source>
        <dbReference type="SAM" id="MobiDB-lite"/>
    </source>
</evidence>
<feature type="region of interest" description="Disordered" evidence="1">
    <location>
        <begin position="294"/>
        <end position="320"/>
    </location>
</feature>
<protein>
    <recommendedName>
        <fullName evidence="5">GAF domain-containing protein</fullName>
    </recommendedName>
</protein>
<proteinExistence type="predicted"/>
<keyword evidence="2" id="KW-1133">Transmembrane helix</keyword>
<evidence type="ECO:0000313" key="4">
    <source>
        <dbReference type="Proteomes" id="UP000019063"/>
    </source>
</evidence>
<gene>
    <name evidence="3" type="ORF">ATO8_09783</name>
</gene>
<dbReference type="SUPFAM" id="SSF55781">
    <property type="entry name" value="GAF domain-like"/>
    <property type="match status" value="1"/>
</dbReference>
<accession>W4HJD3</accession>
<dbReference type="Gene3D" id="3.30.450.40">
    <property type="match status" value="1"/>
</dbReference>
<comment type="caution">
    <text evidence="3">The sequence shown here is derived from an EMBL/GenBank/DDBJ whole genome shotgun (WGS) entry which is preliminary data.</text>
</comment>
<feature type="transmembrane region" description="Helical" evidence="2">
    <location>
        <begin position="32"/>
        <end position="50"/>
    </location>
</feature>
<dbReference type="RefSeq" id="WP_043844195.1">
    <property type="nucleotide sequence ID" value="NZ_AQQW01000005.1"/>
</dbReference>
<keyword evidence="2" id="KW-0472">Membrane</keyword>
<reference evidence="3 4" key="1">
    <citation type="journal article" date="2014" name="Antonie Van Leeuwenhoek">
        <title>Roseivivax atlanticus sp. nov., isolated from surface seawater of the Atlantic Ocean.</title>
        <authorList>
            <person name="Li G."/>
            <person name="Lai Q."/>
            <person name="Liu X."/>
            <person name="Sun F."/>
            <person name="Shao Z."/>
        </authorList>
    </citation>
    <scope>NUCLEOTIDE SEQUENCE [LARGE SCALE GENOMIC DNA]</scope>
    <source>
        <strain evidence="3 4">22II-s10s</strain>
    </source>
</reference>
<dbReference type="AlphaFoldDB" id="W4HJD3"/>
<keyword evidence="2" id="KW-0812">Transmembrane</keyword>